<accession>A0ABS7RPY0</accession>
<dbReference type="InterPro" id="IPR034660">
    <property type="entry name" value="DinB/YfiT-like"/>
</dbReference>
<evidence type="ECO:0000313" key="3">
    <source>
        <dbReference type="Proteomes" id="UP000754710"/>
    </source>
</evidence>
<name>A0ABS7RPY0_9ACTN</name>
<dbReference type="Pfam" id="PF11716">
    <property type="entry name" value="MDMPI_N"/>
    <property type="match status" value="1"/>
</dbReference>
<protein>
    <submittedName>
        <fullName evidence="2">Maleylpyruvate isomerase family mycothiol-dependent enzyme</fullName>
    </submittedName>
</protein>
<comment type="caution">
    <text evidence="2">The sequence shown here is derived from an EMBL/GenBank/DDBJ whole genome shotgun (WGS) entry which is preliminary data.</text>
</comment>
<reference evidence="2 3" key="1">
    <citation type="submission" date="2021-08" db="EMBL/GenBank/DDBJ databases">
        <title>Nocardioides bacterium WL0053 sp. nov., isolated from the sediment.</title>
        <authorList>
            <person name="Wang L."/>
            <person name="Zhang D."/>
            <person name="Zhang A."/>
        </authorList>
    </citation>
    <scope>NUCLEOTIDE SEQUENCE [LARGE SCALE GENOMIC DNA]</scope>
    <source>
        <strain evidence="2 3">WL0053</strain>
    </source>
</reference>
<dbReference type="SUPFAM" id="SSF55718">
    <property type="entry name" value="SCP-like"/>
    <property type="match status" value="1"/>
</dbReference>
<proteinExistence type="predicted"/>
<evidence type="ECO:0000313" key="2">
    <source>
        <dbReference type="EMBL" id="MBY9075970.1"/>
    </source>
</evidence>
<dbReference type="RefSeq" id="WP_221025659.1">
    <property type="nucleotide sequence ID" value="NZ_JAIEZQ010000002.1"/>
</dbReference>
<organism evidence="2 3">
    <name type="scientific">Nocardioides jiangsuensis</name>
    <dbReference type="NCBI Taxonomy" id="2866161"/>
    <lineage>
        <taxon>Bacteria</taxon>
        <taxon>Bacillati</taxon>
        <taxon>Actinomycetota</taxon>
        <taxon>Actinomycetes</taxon>
        <taxon>Propionibacteriales</taxon>
        <taxon>Nocardioidaceae</taxon>
        <taxon>Nocardioides</taxon>
    </lineage>
</organism>
<dbReference type="Proteomes" id="UP000754710">
    <property type="component" value="Unassembled WGS sequence"/>
</dbReference>
<keyword evidence="2" id="KW-0413">Isomerase</keyword>
<gene>
    <name evidence="2" type="ORF">K1X13_14140</name>
</gene>
<feature type="domain" description="Mycothiol-dependent maleylpyruvate isomerase metal-binding" evidence="1">
    <location>
        <begin position="16"/>
        <end position="148"/>
    </location>
</feature>
<evidence type="ECO:0000259" key="1">
    <source>
        <dbReference type="Pfam" id="PF11716"/>
    </source>
</evidence>
<dbReference type="Gene3D" id="1.20.120.450">
    <property type="entry name" value="dinb family like domain"/>
    <property type="match status" value="1"/>
</dbReference>
<dbReference type="SUPFAM" id="SSF109854">
    <property type="entry name" value="DinB/YfiT-like putative metalloenzymes"/>
    <property type="match status" value="1"/>
</dbReference>
<dbReference type="InterPro" id="IPR036527">
    <property type="entry name" value="SCP2_sterol-bd_dom_sf"/>
</dbReference>
<sequence length="242" mass="25097">MNRTLPDARLWVDQGTKLVADALIGRDEEDLAAPSGLPGWSRKHLLAHLAANAEAVGNLVHWAATGERTPMYSSPEQRNADIESGSRLAGSELVAWFGRSASALATAMDSLSSEAWEAEVVTAQGRTVPASETPWMRAREVMVHAVDLGVGVSFEHLPSDFLVALCDDIAAKRSAAAGGPSAGPALAVAATDTPSRWDVAGVGEPVLVEGTLAAVAAYLAGRSADGVRTSGADPAPELPAWL</sequence>
<dbReference type="Gene3D" id="3.30.1050.20">
    <property type="match status" value="1"/>
</dbReference>
<keyword evidence="3" id="KW-1185">Reference proteome</keyword>
<dbReference type="GO" id="GO:0016853">
    <property type="term" value="F:isomerase activity"/>
    <property type="evidence" value="ECO:0007669"/>
    <property type="project" value="UniProtKB-KW"/>
</dbReference>
<dbReference type="InterPro" id="IPR017517">
    <property type="entry name" value="Maleyloyr_isom"/>
</dbReference>
<dbReference type="EMBL" id="JAIEZQ010000002">
    <property type="protein sequence ID" value="MBY9075970.1"/>
    <property type="molecule type" value="Genomic_DNA"/>
</dbReference>
<dbReference type="NCBIfam" id="TIGR03083">
    <property type="entry name" value="maleylpyruvate isomerase family mycothiol-dependent enzyme"/>
    <property type="match status" value="1"/>
</dbReference>
<dbReference type="InterPro" id="IPR024344">
    <property type="entry name" value="MDMPI_metal-binding"/>
</dbReference>